<proteinExistence type="predicted"/>
<organism evidence="1 2">
    <name type="scientific">Gregarina niphandrodes</name>
    <name type="common">Septate eugregarine</name>
    <dbReference type="NCBI Taxonomy" id="110365"/>
    <lineage>
        <taxon>Eukaryota</taxon>
        <taxon>Sar</taxon>
        <taxon>Alveolata</taxon>
        <taxon>Apicomplexa</taxon>
        <taxon>Conoidasida</taxon>
        <taxon>Gregarinasina</taxon>
        <taxon>Eugregarinorida</taxon>
        <taxon>Gregarinidae</taxon>
        <taxon>Gregarina</taxon>
    </lineage>
</organism>
<gene>
    <name evidence="1" type="ORF">GNI_003370</name>
</gene>
<dbReference type="GeneID" id="22910374"/>
<dbReference type="RefSeq" id="XP_011128513.1">
    <property type="nucleotide sequence ID" value="XM_011130211.1"/>
</dbReference>
<name>A0A023BDK3_GRENI</name>
<dbReference type="Proteomes" id="UP000019763">
    <property type="component" value="Unassembled WGS sequence"/>
</dbReference>
<dbReference type="VEuPathDB" id="CryptoDB:GNI_003370"/>
<dbReference type="AlphaFoldDB" id="A0A023BDK3"/>
<sequence>MSDYLLSDVRTSAPCKRLLPSPCRRLTDPTLHRQKKELDAGLDQILSRRDRKHHANGAQLRLLTNASHFTAYEVVALASAIGAPLSKLERSALHQEFEDRGGFTRDDIYFLIAPQITDAEVENKVRASLLKISGGKPTLKAKQLVHYLIRAGSTLKLTMDEISTFVTFCYTKMDTAAPIDPESDISIDIIVDL</sequence>
<comment type="caution">
    <text evidence="1">The sequence shown here is derived from an EMBL/GenBank/DDBJ whole genome shotgun (WGS) entry which is preliminary data.</text>
</comment>
<reference evidence="1" key="1">
    <citation type="submission" date="2013-12" db="EMBL/GenBank/DDBJ databases">
        <authorList>
            <person name="Omoto C.K."/>
            <person name="Sibley D."/>
            <person name="Venepally P."/>
            <person name="Hadjithomas M."/>
            <person name="Karamycheva S."/>
            <person name="Brunk B."/>
            <person name="Roos D."/>
            <person name="Caler E."/>
            <person name="Lorenzi H."/>
        </authorList>
    </citation>
    <scope>NUCLEOTIDE SEQUENCE</scope>
</reference>
<dbReference type="OrthoDB" id="26525at2759"/>
<dbReference type="EMBL" id="AFNH02000029">
    <property type="protein sequence ID" value="EZG89044.1"/>
    <property type="molecule type" value="Genomic_DNA"/>
</dbReference>
<keyword evidence="2" id="KW-1185">Reference proteome</keyword>
<accession>A0A023BDK3</accession>
<protein>
    <submittedName>
        <fullName evidence="1">Uncharacterized protein</fullName>
    </submittedName>
</protein>
<evidence type="ECO:0000313" key="2">
    <source>
        <dbReference type="Proteomes" id="UP000019763"/>
    </source>
</evidence>
<evidence type="ECO:0000313" key="1">
    <source>
        <dbReference type="EMBL" id="EZG89044.1"/>
    </source>
</evidence>